<reference evidence="3" key="2">
    <citation type="submission" date="2023-01" db="EMBL/GenBank/DDBJ databases">
        <authorList>
            <person name="Petersen C."/>
        </authorList>
    </citation>
    <scope>NUCLEOTIDE SEQUENCE</scope>
    <source>
        <strain evidence="3">IBT 15450</strain>
    </source>
</reference>
<dbReference type="EMBL" id="JAQJZL010000005">
    <property type="protein sequence ID" value="KAJ6041388.1"/>
    <property type="molecule type" value="Genomic_DNA"/>
</dbReference>
<feature type="region of interest" description="Disordered" evidence="1">
    <location>
        <begin position="132"/>
        <end position="205"/>
    </location>
</feature>
<feature type="compositionally biased region" description="Polar residues" evidence="1">
    <location>
        <begin position="142"/>
        <end position="155"/>
    </location>
</feature>
<feature type="compositionally biased region" description="Polar residues" evidence="1">
    <location>
        <begin position="190"/>
        <end position="205"/>
    </location>
</feature>
<evidence type="ECO:0000313" key="4">
    <source>
        <dbReference type="Proteomes" id="UP001219568"/>
    </source>
</evidence>
<organism evidence="3 4">
    <name type="scientific">Penicillium canescens</name>
    <dbReference type="NCBI Taxonomy" id="5083"/>
    <lineage>
        <taxon>Eukaryota</taxon>
        <taxon>Fungi</taxon>
        <taxon>Dikarya</taxon>
        <taxon>Ascomycota</taxon>
        <taxon>Pezizomycotina</taxon>
        <taxon>Eurotiomycetes</taxon>
        <taxon>Eurotiomycetidae</taxon>
        <taxon>Eurotiales</taxon>
        <taxon>Aspergillaceae</taxon>
        <taxon>Penicillium</taxon>
    </lineage>
</organism>
<comment type="caution">
    <text evidence="3">The sequence shown here is derived from an EMBL/GenBank/DDBJ whole genome shotgun (WGS) entry which is preliminary data.</text>
</comment>
<evidence type="ECO:0000256" key="1">
    <source>
        <dbReference type="SAM" id="MobiDB-lite"/>
    </source>
</evidence>
<feature type="transmembrane region" description="Helical" evidence="2">
    <location>
        <begin position="241"/>
        <end position="260"/>
    </location>
</feature>
<feature type="compositionally biased region" description="Polar residues" evidence="1">
    <location>
        <begin position="46"/>
        <end position="78"/>
    </location>
</feature>
<accession>A0AAD6ID24</accession>
<feature type="compositionally biased region" description="Basic and acidic residues" evidence="1">
    <location>
        <begin position="1"/>
        <end position="10"/>
    </location>
</feature>
<reference evidence="3" key="1">
    <citation type="journal article" date="2023" name="IMA Fungus">
        <title>Comparative genomic study of the Penicillium genus elucidates a diverse pangenome and 15 lateral gene transfer events.</title>
        <authorList>
            <person name="Petersen C."/>
            <person name="Sorensen T."/>
            <person name="Nielsen M.R."/>
            <person name="Sondergaard T.E."/>
            <person name="Sorensen J.L."/>
            <person name="Fitzpatrick D.A."/>
            <person name="Frisvad J.C."/>
            <person name="Nielsen K.L."/>
        </authorList>
    </citation>
    <scope>NUCLEOTIDE SEQUENCE</scope>
    <source>
        <strain evidence="3">IBT 15450</strain>
    </source>
</reference>
<evidence type="ECO:0000313" key="3">
    <source>
        <dbReference type="EMBL" id="KAJ6041388.1"/>
    </source>
</evidence>
<dbReference type="AlphaFoldDB" id="A0AAD6ID24"/>
<feature type="compositionally biased region" description="Basic and acidic residues" evidence="1">
    <location>
        <begin position="35"/>
        <end position="45"/>
    </location>
</feature>
<dbReference type="Proteomes" id="UP001219568">
    <property type="component" value="Unassembled WGS sequence"/>
</dbReference>
<gene>
    <name evidence="3" type="ORF">N7460_006778</name>
</gene>
<feature type="region of interest" description="Disordered" evidence="1">
    <location>
        <begin position="1"/>
        <end position="111"/>
    </location>
</feature>
<keyword evidence="2" id="KW-0812">Transmembrane</keyword>
<name>A0AAD6ID24_PENCN</name>
<keyword evidence="4" id="KW-1185">Reference proteome</keyword>
<proteinExistence type="predicted"/>
<evidence type="ECO:0000256" key="2">
    <source>
        <dbReference type="SAM" id="Phobius"/>
    </source>
</evidence>
<sequence>MFGNETEKAKISGKRNSSEELGDVGKRRKTLNGKNDTDITVRDATNDGSNNSITDSHGQNGHVNYNTKDTPETPSGQPNCPLAFTLNGEESKIKNATEQMPPSDDPDAMDFSWPTTVEAMEKTPVAVADLNPVVKEEGPNIPGSTSLRQGAQDNTIEPPGETPGQAQRRTKAESGISGTKSPIPDKPNNGGLSSSNANQTRGSTPTKDLLPLFTTPDRLSHVLIILVIHAVKAVEVILSPWVPLMTLVVSAISLMLSWIVNKYRREQDRMYRLYVCKGRQREPMINMITS</sequence>
<keyword evidence="2" id="KW-1133">Transmembrane helix</keyword>
<keyword evidence="2" id="KW-0472">Membrane</keyword>
<protein>
    <submittedName>
        <fullName evidence="3">Uncharacterized protein</fullName>
    </submittedName>
</protein>